<dbReference type="PANTHER" id="PTHR43975:SF2">
    <property type="entry name" value="EG:BACR7A4.14 PROTEIN-RELATED"/>
    <property type="match status" value="1"/>
</dbReference>
<dbReference type="AlphaFoldDB" id="A0AA41PXW2"/>
<dbReference type="Proteomes" id="UP001165378">
    <property type="component" value="Unassembled WGS sequence"/>
</dbReference>
<dbReference type="InterPro" id="IPR020904">
    <property type="entry name" value="Sc_DH/Rdtase_CS"/>
</dbReference>
<dbReference type="FunFam" id="3.40.50.720:FF:000084">
    <property type="entry name" value="Short-chain dehydrogenase reductase"/>
    <property type="match status" value="1"/>
</dbReference>
<dbReference type="Gene3D" id="3.40.50.720">
    <property type="entry name" value="NAD(P)-binding Rossmann-like Domain"/>
    <property type="match status" value="1"/>
</dbReference>
<dbReference type="GO" id="GO:0016491">
    <property type="term" value="F:oxidoreductase activity"/>
    <property type="evidence" value="ECO:0007669"/>
    <property type="project" value="UniProtKB-KW"/>
</dbReference>
<proteinExistence type="inferred from homology"/>
<reference evidence="4" key="1">
    <citation type="submission" date="2022-01" db="EMBL/GenBank/DDBJ databases">
        <title>Genome-Based Taxonomic Classification of the Phylum Actinobacteria.</title>
        <authorList>
            <person name="Gao Y."/>
        </authorList>
    </citation>
    <scope>NUCLEOTIDE SEQUENCE</scope>
    <source>
        <strain evidence="4">KLBMP 8922</strain>
    </source>
</reference>
<dbReference type="SMART" id="SM00822">
    <property type="entry name" value="PKS_KR"/>
    <property type="match status" value="1"/>
</dbReference>
<feature type="domain" description="Ketoreductase" evidence="3">
    <location>
        <begin position="10"/>
        <end position="187"/>
    </location>
</feature>
<gene>
    <name evidence="4" type="ORF">LZ495_10850</name>
</gene>
<dbReference type="EMBL" id="JAKFHA010000004">
    <property type="protein sequence ID" value="MCF2527711.1"/>
    <property type="molecule type" value="Genomic_DNA"/>
</dbReference>
<comment type="caution">
    <text evidence="4">The sequence shown here is derived from an EMBL/GenBank/DDBJ whole genome shotgun (WGS) entry which is preliminary data.</text>
</comment>
<dbReference type="InterPro" id="IPR057326">
    <property type="entry name" value="KR_dom"/>
</dbReference>
<evidence type="ECO:0000256" key="2">
    <source>
        <dbReference type="ARBA" id="ARBA00023002"/>
    </source>
</evidence>
<dbReference type="PANTHER" id="PTHR43975">
    <property type="entry name" value="ZGC:101858"/>
    <property type="match status" value="1"/>
</dbReference>
<dbReference type="SUPFAM" id="SSF51735">
    <property type="entry name" value="NAD(P)-binding Rossmann-fold domains"/>
    <property type="match status" value="1"/>
</dbReference>
<dbReference type="InterPro" id="IPR036291">
    <property type="entry name" value="NAD(P)-bd_dom_sf"/>
</dbReference>
<evidence type="ECO:0000256" key="1">
    <source>
        <dbReference type="ARBA" id="ARBA00006484"/>
    </source>
</evidence>
<evidence type="ECO:0000259" key="3">
    <source>
        <dbReference type="SMART" id="SM00822"/>
    </source>
</evidence>
<protein>
    <submittedName>
        <fullName evidence="4">SDR family oxidoreductase</fullName>
    </submittedName>
</protein>
<keyword evidence="2" id="KW-0560">Oxidoreductase</keyword>
<evidence type="ECO:0000313" key="5">
    <source>
        <dbReference type="Proteomes" id="UP001165378"/>
    </source>
</evidence>
<organism evidence="4 5">
    <name type="scientific">Yinghuangia soli</name>
    <dbReference type="NCBI Taxonomy" id="2908204"/>
    <lineage>
        <taxon>Bacteria</taxon>
        <taxon>Bacillati</taxon>
        <taxon>Actinomycetota</taxon>
        <taxon>Actinomycetes</taxon>
        <taxon>Kitasatosporales</taxon>
        <taxon>Streptomycetaceae</taxon>
        <taxon>Yinghuangia</taxon>
    </lineage>
</organism>
<dbReference type="RefSeq" id="WP_235051864.1">
    <property type="nucleotide sequence ID" value="NZ_JAKFHA010000004.1"/>
</dbReference>
<dbReference type="Pfam" id="PF13561">
    <property type="entry name" value="adh_short_C2"/>
    <property type="match status" value="1"/>
</dbReference>
<keyword evidence="5" id="KW-1185">Reference proteome</keyword>
<accession>A0AA41PXW2</accession>
<sequence>MHSGTSLDGKAVIVTGGGSGVGAAVAATARAAGAHVVVTGRRADALDAVAKRTGAVAYPGDVTDPAHVARLVETALEHTGRIDGVVANAGTMRPGSVVDLSVEDWDTTLATNLTSVFLLARAAVPHLAAARGAFVSVSSIAGLRASSGAAAYAASKAGMTMLTQSIAADFGPLGVRANVVCPGWVRTEMADEEMRVFGEPDGLALDAAYDEVTRLTPMRRPGTADEIAAAVAWLLSAESGYVNGAVLTVDGGTSIVDPGTVPFDFRIRPRTAEGDPAGTP</sequence>
<dbReference type="PRINTS" id="PR00080">
    <property type="entry name" value="SDRFAMILY"/>
</dbReference>
<dbReference type="InterPro" id="IPR002347">
    <property type="entry name" value="SDR_fam"/>
</dbReference>
<evidence type="ECO:0000313" key="4">
    <source>
        <dbReference type="EMBL" id="MCF2527711.1"/>
    </source>
</evidence>
<comment type="similarity">
    <text evidence="1">Belongs to the short-chain dehydrogenases/reductases (SDR) family.</text>
</comment>
<name>A0AA41PXW2_9ACTN</name>
<dbReference type="CDD" id="cd05233">
    <property type="entry name" value="SDR_c"/>
    <property type="match status" value="1"/>
</dbReference>
<dbReference type="PRINTS" id="PR00081">
    <property type="entry name" value="GDHRDH"/>
</dbReference>
<dbReference type="PROSITE" id="PS00061">
    <property type="entry name" value="ADH_SHORT"/>
    <property type="match status" value="1"/>
</dbReference>